<protein>
    <submittedName>
        <fullName evidence="2">Uncharacterized protein</fullName>
    </submittedName>
</protein>
<organism evidence="2 3">
    <name type="scientific">Jimgerdemannia flammicorona</name>
    <dbReference type="NCBI Taxonomy" id="994334"/>
    <lineage>
        <taxon>Eukaryota</taxon>
        <taxon>Fungi</taxon>
        <taxon>Fungi incertae sedis</taxon>
        <taxon>Mucoromycota</taxon>
        <taxon>Mucoromycotina</taxon>
        <taxon>Endogonomycetes</taxon>
        <taxon>Endogonales</taxon>
        <taxon>Endogonaceae</taxon>
        <taxon>Jimgerdemannia</taxon>
    </lineage>
</organism>
<gene>
    <name evidence="2" type="ORF">BC936DRAFT_146955</name>
</gene>
<proteinExistence type="predicted"/>
<comment type="caution">
    <text evidence="2">The sequence shown here is derived from an EMBL/GenBank/DDBJ whole genome shotgun (WGS) entry which is preliminary data.</text>
</comment>
<dbReference type="InterPro" id="IPR015421">
    <property type="entry name" value="PyrdxlP-dep_Trfase_major"/>
</dbReference>
<keyword evidence="1" id="KW-1133">Transmembrane helix</keyword>
<accession>A0A433D6I3</accession>
<keyword evidence="1" id="KW-0472">Membrane</keyword>
<sequence length="112" mass="12525">MRKTPCQGRKELKHFEHATTSTHYKDEGLSPAALRLGRRLWDGIYSIEKAVMFIGLETENVVKVKVDGEGTMHVDKLGELVMEFFFFVGIATICGAVVSGVQNTSSLDWYSI</sequence>
<dbReference type="Gene3D" id="3.40.640.10">
    <property type="entry name" value="Type I PLP-dependent aspartate aminotransferase-like (Major domain)"/>
    <property type="match status" value="1"/>
</dbReference>
<feature type="transmembrane region" description="Helical" evidence="1">
    <location>
        <begin position="80"/>
        <end position="101"/>
    </location>
</feature>
<keyword evidence="3" id="KW-1185">Reference proteome</keyword>
<reference evidence="2 3" key="1">
    <citation type="journal article" date="2018" name="New Phytol.">
        <title>Phylogenomics of Endogonaceae and evolution of mycorrhizas within Mucoromycota.</title>
        <authorList>
            <person name="Chang Y."/>
            <person name="Desiro A."/>
            <person name="Na H."/>
            <person name="Sandor L."/>
            <person name="Lipzen A."/>
            <person name="Clum A."/>
            <person name="Barry K."/>
            <person name="Grigoriev I.V."/>
            <person name="Martin F.M."/>
            <person name="Stajich J.E."/>
            <person name="Smith M.E."/>
            <person name="Bonito G."/>
            <person name="Spatafora J.W."/>
        </authorList>
    </citation>
    <scope>NUCLEOTIDE SEQUENCE [LARGE SCALE GENOMIC DNA]</scope>
    <source>
        <strain evidence="2 3">GMNB39</strain>
    </source>
</reference>
<evidence type="ECO:0000313" key="3">
    <source>
        <dbReference type="Proteomes" id="UP000268093"/>
    </source>
</evidence>
<dbReference type="AlphaFoldDB" id="A0A433D6I3"/>
<name>A0A433D6I3_9FUNG</name>
<evidence type="ECO:0000313" key="2">
    <source>
        <dbReference type="EMBL" id="RUP46439.1"/>
    </source>
</evidence>
<evidence type="ECO:0000256" key="1">
    <source>
        <dbReference type="SAM" id="Phobius"/>
    </source>
</evidence>
<dbReference type="Proteomes" id="UP000268093">
    <property type="component" value="Unassembled WGS sequence"/>
</dbReference>
<dbReference type="EMBL" id="RBNI01005844">
    <property type="protein sequence ID" value="RUP46439.1"/>
    <property type="molecule type" value="Genomic_DNA"/>
</dbReference>
<keyword evidence="1" id="KW-0812">Transmembrane</keyword>